<comment type="similarity">
    <text evidence="1 6">Belongs to the sigma-70 factor family. ECF subfamily.</text>
</comment>
<dbReference type="SUPFAM" id="SSF88659">
    <property type="entry name" value="Sigma3 and sigma4 domains of RNA polymerase sigma factors"/>
    <property type="match status" value="1"/>
</dbReference>
<protein>
    <recommendedName>
        <fullName evidence="6">RNA polymerase sigma factor</fullName>
    </recommendedName>
</protein>
<proteinExistence type="inferred from homology"/>
<dbReference type="NCBIfam" id="TIGR02937">
    <property type="entry name" value="sigma70-ECF"/>
    <property type="match status" value="1"/>
</dbReference>
<dbReference type="Gene3D" id="1.10.1740.10">
    <property type="match status" value="1"/>
</dbReference>
<gene>
    <name evidence="9" type="ORF">GT409_05440</name>
</gene>
<evidence type="ECO:0000256" key="4">
    <source>
        <dbReference type="ARBA" id="ARBA00023125"/>
    </source>
</evidence>
<dbReference type="GO" id="GO:0016987">
    <property type="term" value="F:sigma factor activity"/>
    <property type="evidence" value="ECO:0007669"/>
    <property type="project" value="UniProtKB-KW"/>
</dbReference>
<evidence type="ECO:0000256" key="6">
    <source>
        <dbReference type="RuleBase" id="RU000716"/>
    </source>
</evidence>
<dbReference type="RefSeq" id="WP_160627692.1">
    <property type="nucleotide sequence ID" value="NZ_CP047593.1"/>
</dbReference>
<dbReference type="InterPro" id="IPR013249">
    <property type="entry name" value="RNA_pol_sigma70_r4_t2"/>
</dbReference>
<evidence type="ECO:0000259" key="7">
    <source>
        <dbReference type="Pfam" id="PF04542"/>
    </source>
</evidence>
<evidence type="ECO:0000256" key="5">
    <source>
        <dbReference type="ARBA" id="ARBA00023163"/>
    </source>
</evidence>
<dbReference type="GO" id="GO:0003677">
    <property type="term" value="F:DNA binding"/>
    <property type="evidence" value="ECO:0007669"/>
    <property type="project" value="UniProtKB-KW"/>
</dbReference>
<dbReference type="Proteomes" id="UP000464954">
    <property type="component" value="Chromosome"/>
</dbReference>
<dbReference type="InterPro" id="IPR007627">
    <property type="entry name" value="RNA_pol_sigma70_r2"/>
</dbReference>
<dbReference type="PANTHER" id="PTHR43133">
    <property type="entry name" value="RNA POLYMERASE ECF-TYPE SIGMA FACTO"/>
    <property type="match status" value="1"/>
</dbReference>
<dbReference type="InterPro" id="IPR013324">
    <property type="entry name" value="RNA_pol_sigma_r3/r4-like"/>
</dbReference>
<evidence type="ECO:0000313" key="10">
    <source>
        <dbReference type="Proteomes" id="UP000464954"/>
    </source>
</evidence>
<evidence type="ECO:0000256" key="1">
    <source>
        <dbReference type="ARBA" id="ARBA00010641"/>
    </source>
</evidence>
<keyword evidence="4 6" id="KW-0238">DNA-binding</keyword>
<dbReference type="SUPFAM" id="SSF88946">
    <property type="entry name" value="Sigma2 domain of RNA polymerase sigma factors"/>
    <property type="match status" value="1"/>
</dbReference>
<sequence>MTDLDLIRRARLEDTSAYEELVRRYYSKIYGLVYGMVSSREDAEDVTQEVFVKAWKALGHFREQSGFYTWIYRIAVNRAINFRKRRNRRRTVQFEDFDPDIKQAESYKEFSSKGSVLRKMNLGEFQKKMNEALMTLSDKHRAVVIMHDVQGMPHSEIAEVMGCSEGTARSRLFYARKRLQAELAEFES</sequence>
<dbReference type="InterPro" id="IPR000838">
    <property type="entry name" value="RNA_pol_sigma70_ECF_CS"/>
</dbReference>
<evidence type="ECO:0000259" key="8">
    <source>
        <dbReference type="Pfam" id="PF08281"/>
    </source>
</evidence>
<dbReference type="InterPro" id="IPR036388">
    <property type="entry name" value="WH-like_DNA-bd_sf"/>
</dbReference>
<dbReference type="CDD" id="cd06171">
    <property type="entry name" value="Sigma70_r4"/>
    <property type="match status" value="1"/>
</dbReference>
<dbReference type="KEGG" id="taer:GT409_05440"/>
<feature type="domain" description="RNA polymerase sigma factor 70 region 4 type 2" evidence="8">
    <location>
        <begin position="130"/>
        <end position="179"/>
    </location>
</feature>
<feature type="domain" description="RNA polymerase sigma-70 region 2" evidence="7">
    <location>
        <begin position="21"/>
        <end position="89"/>
    </location>
</feature>
<dbReference type="PANTHER" id="PTHR43133:SF51">
    <property type="entry name" value="RNA POLYMERASE SIGMA FACTOR"/>
    <property type="match status" value="1"/>
</dbReference>
<evidence type="ECO:0000313" key="9">
    <source>
        <dbReference type="EMBL" id="QHI68913.1"/>
    </source>
</evidence>
<organism evidence="9 10">
    <name type="scientific">Tichowtungia aerotolerans</name>
    <dbReference type="NCBI Taxonomy" id="2697043"/>
    <lineage>
        <taxon>Bacteria</taxon>
        <taxon>Pseudomonadati</taxon>
        <taxon>Kiritimatiellota</taxon>
        <taxon>Tichowtungiia</taxon>
        <taxon>Tichowtungiales</taxon>
        <taxon>Tichowtungiaceae</taxon>
        <taxon>Tichowtungia</taxon>
    </lineage>
</organism>
<dbReference type="AlphaFoldDB" id="A0A6P1M799"/>
<dbReference type="InterPro" id="IPR013325">
    <property type="entry name" value="RNA_pol_sigma_r2"/>
</dbReference>
<keyword evidence="2 6" id="KW-0805">Transcription regulation</keyword>
<dbReference type="InterPro" id="IPR014284">
    <property type="entry name" value="RNA_pol_sigma-70_dom"/>
</dbReference>
<dbReference type="Pfam" id="PF08281">
    <property type="entry name" value="Sigma70_r4_2"/>
    <property type="match status" value="1"/>
</dbReference>
<dbReference type="EMBL" id="CP047593">
    <property type="protein sequence ID" value="QHI68913.1"/>
    <property type="molecule type" value="Genomic_DNA"/>
</dbReference>
<name>A0A6P1M799_9BACT</name>
<keyword evidence="10" id="KW-1185">Reference proteome</keyword>
<keyword evidence="5 6" id="KW-0804">Transcription</keyword>
<dbReference type="Gene3D" id="1.10.10.10">
    <property type="entry name" value="Winged helix-like DNA-binding domain superfamily/Winged helix DNA-binding domain"/>
    <property type="match status" value="1"/>
</dbReference>
<evidence type="ECO:0000256" key="2">
    <source>
        <dbReference type="ARBA" id="ARBA00023015"/>
    </source>
</evidence>
<reference evidence="9 10" key="1">
    <citation type="submission" date="2020-01" db="EMBL/GenBank/DDBJ databases">
        <title>Ponticoccus aerotolerans gen. nov., sp. nov., an anaerobic bacterium and proposal of Ponticoccusceae fam. nov., Ponticoccusles ord. nov. and Ponticoccuse classis nov. in the phylum Kiritimatiellaeota.</title>
        <authorList>
            <person name="Zhou L.Y."/>
            <person name="Du Z.J."/>
        </authorList>
    </citation>
    <scope>NUCLEOTIDE SEQUENCE [LARGE SCALE GENOMIC DNA]</scope>
    <source>
        <strain evidence="9 10">S-5007</strain>
    </source>
</reference>
<keyword evidence="3 6" id="KW-0731">Sigma factor</keyword>
<dbReference type="GO" id="GO:0006352">
    <property type="term" value="P:DNA-templated transcription initiation"/>
    <property type="evidence" value="ECO:0007669"/>
    <property type="project" value="InterPro"/>
</dbReference>
<accession>A0A6P1M799</accession>
<evidence type="ECO:0000256" key="3">
    <source>
        <dbReference type="ARBA" id="ARBA00023082"/>
    </source>
</evidence>
<dbReference type="PROSITE" id="PS01063">
    <property type="entry name" value="SIGMA70_ECF"/>
    <property type="match status" value="1"/>
</dbReference>
<dbReference type="InterPro" id="IPR039425">
    <property type="entry name" value="RNA_pol_sigma-70-like"/>
</dbReference>
<dbReference type="Pfam" id="PF04542">
    <property type="entry name" value="Sigma70_r2"/>
    <property type="match status" value="1"/>
</dbReference>